<name>A0ABR9B5A9_9RHOO</name>
<keyword evidence="2" id="KW-1185">Reference proteome</keyword>
<dbReference type="InterPro" id="IPR005358">
    <property type="entry name" value="Puta_zinc/iron-chelating_dom"/>
</dbReference>
<reference evidence="2" key="1">
    <citation type="submission" date="2023-07" db="EMBL/GenBank/DDBJ databases">
        <title>Thauera sp. CAU 1555 isolated from sand of Yaerae Beach.</title>
        <authorList>
            <person name="Kim W."/>
        </authorList>
    </citation>
    <scope>NUCLEOTIDE SEQUENCE [LARGE SCALE GENOMIC DNA]</scope>
    <source>
        <strain evidence="2">CAU 1555</strain>
    </source>
</reference>
<organism evidence="1 2">
    <name type="scientific">Thauera sedimentorum</name>
    <dbReference type="NCBI Taxonomy" id="2767595"/>
    <lineage>
        <taxon>Bacteria</taxon>
        <taxon>Pseudomonadati</taxon>
        <taxon>Pseudomonadota</taxon>
        <taxon>Betaproteobacteria</taxon>
        <taxon>Rhodocyclales</taxon>
        <taxon>Zoogloeaceae</taxon>
        <taxon>Thauera</taxon>
    </lineage>
</organism>
<sequence>MTELERQLRQKIAAIVDGHDWMDPTTLESIANRIRLENASRKTRRMKLLALADRFNTAIAPHAACRSGCGACCSMTTMIYAHEAEVLAQASGRRMTRIPARPQFTALTQARAFFGTPCPFLKDSRCSVYEVRPIICRLHHSLNDDASACDTSVPTEERKPVGSYDVDRIEMPYHLLVREGGREEPWGEIHEFFPD</sequence>
<dbReference type="Pfam" id="PF03692">
    <property type="entry name" value="CxxCxxCC"/>
    <property type="match status" value="1"/>
</dbReference>
<evidence type="ECO:0000313" key="2">
    <source>
        <dbReference type="Proteomes" id="UP000603602"/>
    </source>
</evidence>
<dbReference type="Proteomes" id="UP000603602">
    <property type="component" value="Unassembled WGS sequence"/>
</dbReference>
<gene>
    <name evidence="1" type="ORF">IFO67_01600</name>
</gene>
<dbReference type="RefSeq" id="WP_187716417.1">
    <property type="nucleotide sequence ID" value="NZ_JACTAH010000001.1"/>
</dbReference>
<proteinExistence type="predicted"/>
<dbReference type="EMBL" id="JACYTO010000001">
    <property type="protein sequence ID" value="MBD8501571.1"/>
    <property type="molecule type" value="Genomic_DNA"/>
</dbReference>
<protein>
    <submittedName>
        <fullName evidence="1">YkgJ family cysteine cluster protein</fullName>
    </submittedName>
</protein>
<accession>A0ABR9B5A9</accession>
<comment type="caution">
    <text evidence="1">The sequence shown here is derived from an EMBL/GenBank/DDBJ whole genome shotgun (WGS) entry which is preliminary data.</text>
</comment>
<evidence type="ECO:0000313" key="1">
    <source>
        <dbReference type="EMBL" id="MBD8501571.1"/>
    </source>
</evidence>